<dbReference type="GO" id="GO:0055052">
    <property type="term" value="C:ATP-binding cassette (ABC) transporter complex, substrate-binding subunit-containing"/>
    <property type="evidence" value="ECO:0007669"/>
    <property type="project" value="TreeGrafter"/>
</dbReference>
<evidence type="ECO:0000256" key="1">
    <source>
        <dbReference type="ARBA" id="ARBA00008520"/>
    </source>
</evidence>
<dbReference type="AlphaFoldDB" id="A0A080N5Q0"/>
<evidence type="ECO:0000256" key="3">
    <source>
        <dbReference type="ARBA" id="ARBA00022729"/>
    </source>
</evidence>
<dbReference type="GO" id="GO:0015768">
    <property type="term" value="P:maltose transport"/>
    <property type="evidence" value="ECO:0007669"/>
    <property type="project" value="TreeGrafter"/>
</dbReference>
<dbReference type="PANTHER" id="PTHR30061:SF50">
    <property type="entry name" value="MALTOSE_MALTODEXTRIN-BINDING PERIPLASMIC PROTEIN"/>
    <property type="match status" value="1"/>
</dbReference>
<dbReference type="STRING" id="1341695.BBOMB_0197"/>
<dbReference type="PROSITE" id="PS51257">
    <property type="entry name" value="PROKAR_LIPOPROTEIN"/>
    <property type="match status" value="1"/>
</dbReference>
<reference evidence="5 6" key="1">
    <citation type="journal article" date="2014" name="Appl. Environ. Microbiol.">
        <title>Genomic encyclopedia of type strains of the genus Bifidobacterium.</title>
        <authorList>
            <person name="Milani C."/>
            <person name="Lugli G.A."/>
            <person name="Duranti S."/>
            <person name="Turroni F."/>
            <person name="Bottacini F."/>
            <person name="Mangifesta M."/>
            <person name="Sanchez B."/>
            <person name="Viappiani A."/>
            <person name="Mancabelli L."/>
            <person name="Taminiau B."/>
            <person name="Delcenserie V."/>
            <person name="Barrangou R."/>
            <person name="Margolles A."/>
            <person name="van Sinderen D."/>
            <person name="Ventura M."/>
        </authorList>
    </citation>
    <scope>NUCLEOTIDE SEQUENCE [LARGE SCALE GENOMIC DNA]</scope>
    <source>
        <strain evidence="5 6">DSM 19703</strain>
    </source>
</reference>
<dbReference type="PANTHER" id="PTHR30061">
    <property type="entry name" value="MALTOSE-BINDING PERIPLASMIC PROTEIN"/>
    <property type="match status" value="1"/>
</dbReference>
<dbReference type="EMBL" id="ATLK01000001">
    <property type="protein sequence ID" value="KFF30879.1"/>
    <property type="molecule type" value="Genomic_DNA"/>
</dbReference>
<keyword evidence="2" id="KW-0813">Transport</keyword>
<proteinExistence type="inferred from homology"/>
<organism evidence="5 6">
    <name type="scientific">Bifidobacterium bombi DSM 19703</name>
    <dbReference type="NCBI Taxonomy" id="1341695"/>
    <lineage>
        <taxon>Bacteria</taxon>
        <taxon>Bacillati</taxon>
        <taxon>Actinomycetota</taxon>
        <taxon>Actinomycetes</taxon>
        <taxon>Bifidobacteriales</taxon>
        <taxon>Bifidobacteriaceae</taxon>
        <taxon>Bifidobacterium</taxon>
    </lineage>
</organism>
<dbReference type="SUPFAM" id="SSF53850">
    <property type="entry name" value="Periplasmic binding protein-like II"/>
    <property type="match status" value="1"/>
</dbReference>
<evidence type="ECO:0000313" key="5">
    <source>
        <dbReference type="EMBL" id="KFF30879.1"/>
    </source>
</evidence>
<dbReference type="Proteomes" id="UP000028730">
    <property type="component" value="Unassembled WGS sequence"/>
</dbReference>
<dbReference type="InterPro" id="IPR006059">
    <property type="entry name" value="SBP"/>
</dbReference>
<sequence length="428" mass="46741">MFSMKKVAAVTGAAAMLLSMGACGNKDNEAANGNVEIKFQTWNLKNDKYTPYFTSLISAYEKSHKGVTIKWIDQLSDNYEEKLSADAAANNLPDVLDANPSLMFGLAKAGALMDVGKEAPNASKNYYPNAWKAVTFSGKGITTAAYGFPWYVNDGPMYYNIELMKKCGLDPDKLPVTYDDYFADADTMVKSGCGAFMSTNTASDAADYASAGVQFMSKDKTEYTFNTPKAVAHLQRFIDLYNQKGIPPEALNAQWSQQGEFFQRGSIIAMGGSAYSAADFKQNSPDLYKNLAVGPKITDEGRSATVSYEMLAVNSQTKHKKEALDFAQFVTNSKNQLEFAKKSNTFPSSAGGLDDPYYKKIDTSDLQGKALAITLKEVQTGYSSRPPQFTDAAGSQYLQQQVALAMQGKQTAKQALDKTVDFANKKLK</sequence>
<keyword evidence="3 4" id="KW-0732">Signal</keyword>
<evidence type="ECO:0000256" key="2">
    <source>
        <dbReference type="ARBA" id="ARBA00022448"/>
    </source>
</evidence>
<keyword evidence="6" id="KW-1185">Reference proteome</keyword>
<accession>A0A080N5Q0</accession>
<dbReference type="eggNOG" id="COG1653">
    <property type="taxonomic scope" value="Bacteria"/>
</dbReference>
<feature type="chain" id="PRO_5039515381" evidence="4">
    <location>
        <begin position="25"/>
        <end position="428"/>
    </location>
</feature>
<evidence type="ECO:0000313" key="6">
    <source>
        <dbReference type="Proteomes" id="UP000028730"/>
    </source>
</evidence>
<comment type="caution">
    <text evidence="5">The sequence shown here is derived from an EMBL/GenBank/DDBJ whole genome shotgun (WGS) entry which is preliminary data.</text>
</comment>
<dbReference type="Gene3D" id="3.40.190.10">
    <property type="entry name" value="Periplasmic binding protein-like II"/>
    <property type="match status" value="1"/>
</dbReference>
<protein>
    <submittedName>
        <fullName evidence="5">ABC transporter, solute-binding protein</fullName>
    </submittedName>
</protein>
<dbReference type="GO" id="GO:1901982">
    <property type="term" value="F:maltose binding"/>
    <property type="evidence" value="ECO:0007669"/>
    <property type="project" value="TreeGrafter"/>
</dbReference>
<evidence type="ECO:0000256" key="4">
    <source>
        <dbReference type="SAM" id="SignalP"/>
    </source>
</evidence>
<dbReference type="GO" id="GO:0042956">
    <property type="term" value="P:maltodextrin transmembrane transport"/>
    <property type="evidence" value="ECO:0007669"/>
    <property type="project" value="TreeGrafter"/>
</dbReference>
<gene>
    <name evidence="5" type="ORF">BBOMB_0197</name>
</gene>
<dbReference type="CDD" id="cd13585">
    <property type="entry name" value="PBP2_TMBP_like"/>
    <property type="match status" value="1"/>
</dbReference>
<dbReference type="Pfam" id="PF01547">
    <property type="entry name" value="SBP_bac_1"/>
    <property type="match status" value="1"/>
</dbReference>
<feature type="signal peptide" evidence="4">
    <location>
        <begin position="1"/>
        <end position="24"/>
    </location>
</feature>
<name>A0A080N5Q0_9BIFI</name>
<comment type="similarity">
    <text evidence="1">Belongs to the bacterial solute-binding protein 1 family.</text>
</comment>